<dbReference type="InterPro" id="IPR033228">
    <property type="entry name" value="SZT2"/>
</dbReference>
<feature type="compositionally biased region" description="Basic and acidic residues" evidence="1">
    <location>
        <begin position="1234"/>
        <end position="1254"/>
    </location>
</feature>
<feature type="compositionally biased region" description="Polar residues" evidence="1">
    <location>
        <begin position="1462"/>
        <end position="1478"/>
    </location>
</feature>
<feature type="region of interest" description="Disordered" evidence="1">
    <location>
        <begin position="616"/>
        <end position="656"/>
    </location>
</feature>
<sequence>MCQQVELLVSTYIQDLLVSLVRRVTFDRHSQVDEANCTLYTLLLDHLTQLHQGREFPLSTADNLALPTLLASRPRPHGVPPSPFSNTSIGKGSDPPKWRCFLRGISGNHLLITLLPASYKDLKLLLVRRANISDPSNLAIKMLPSPPTSQQQSHLELDTEGNVSEELNVGDLLARGEELLGDGGRENTREMMDETFVGGIGRWEQNMSVGSNSVFSPPTTGTPTFGGGSRVRYKSGPVVQSPFPLPPGPVPIRERASSLHMGRERGGSFSHRPSVTTERNRASSVDSKDEPQHSTPTNDNMRARTKSVDWHTRDPVHLSPKPSSRERMRQRYVSMPSKSHTCAFTQGIKSSSTEGLKSVDGCIPLHLQTSDIYSQGRSVRMDVLENQVNGGMLDSRVLSVPPPTPPPAHTPMYGTVTLPIFVFDCKLSSITAQLINRADRANLVGKNIYMDSTSKLLPEGTGGEDVEATITTTTTTTTTGPHRDDTTITTTTTTTTSKDDSTSAMCDPSDDMTTGNILLAATMNTPALKVDPTNALDTNVTEDSKRPSPEPRSEESDAGDQSGARSHALAVEAGFLRGYVTGVFRALVANLPLRPHDVQAALDHCHETVIEVPLTPFLQGDRDTTTTTTTESSDNTTKERETQQQALNSSSTSEELPIVAVDKSPTNQAAALVAEAVVVAAAEKSPNRTEESVNSTPKFPLSLLKLHQPCQDLQQLHSSIRERFSSVLQGTFHQVPALSDYYYFSPHSYHRSSEKSDVFTEGEEDLDDSTVNGEEEEAEEEEEEEEEDTEDKSIEFRSELGSIAYRRLHSQLTEGGDHISERDEHDDEDLSTLGDGLVPPLFLHLTCSVRLAGHLHTTMSNELVNSLDEGEVDLSSVSVTLDVLCMTLPPAAATSTTLPRGGTVVDATPSAGLDLSRSARTTSFCSTTSPQPRHPRSLSESTCASLSDMDESYIEEEDQLGHLPDYQHQAVLSTVDEIKWLLRDEIASAMLHTYPLTEATLEMVADHVEKSRHARNCICEPVPLSFICGVEQSRTRFMEEFGRLSVGGYQLQHEGSLYYLVQDKSPHHTNRRRHFSSLVPPLTFHNHALIVRPPPYVDDTVQLRQMDACGVCRTPSFSSPDPFLSPPSTSRFHPTRVVSFDTPSRSTDNTVETAIQQHLQQQQQQQQQEQQQQQQQQEQQQEQQRGGGGTGGVGEEKEKWMRRRERKERRDSERRGSVSTSDSDSDLTQTRSHFSRESSHPPHDTRHRCSESPKKIPTIISTPSRKPLERRLAVQGGDTIDDDDDDDDDDDGKDGREEEDENMESDGEHFSTNDNGDDDVVEKTSTPKKKKKDTEDKEQESERPSGGEVRGEDNTQIQQQQQQQQQKPHMSLHSPLGIKGESSTPLSSQIKDREKGDEVLRSEIQAPLSSEGDKSVSQAVGEKDTKKDPTTEICGTNVDENGTKGEKNQQGEETHKEKKLSDSTQASEQSHTMLTNQESEGDNRLGLVSRPTDTTHRVLTDTQRLAKDSTHRFSLPLNELVRCGSESLPRSIAPAELIRKSASIDSFVAATGGEVTTGTTATDHLRGHPTMSCGGGLWAEFIKSRHSSGSTGTDLHKSRHNSGTGGELLKSRHNSGTGSGVCVCGGGGGQQSDASSLLESGQTTEDGCEGDISDSEDDSCDWLQDYEPTRPFPPPFWLILRVSEDRVHTFCHCRTETEAGEWRRVHSEVVRSIRSLVKLVNQTLLLQDLHNTRMCNDLLEPEVSDDIWRHEDTKGRGVYDSESEYRSYLAASFKFKAGAFACRVVWETQFELHPKVKLCAGKVGSKAIQALRTILNPFSVNNRKNMFVYEDSSGNGTHVFYLRLKEVQSSGPGEGRGRSEEVGLVHTSSVTTHTKRDDTQTTKNAQELRPRVSSFGEKDVIMEGVPSAPAHRRRSHHILLTVHGIAEPGPAIKEELVRMLQNRLDEAVVEAICVMLWSNPQHKLTAEDVHFIQPPYKAPKTILRFTLNACALPRLQAVGYYMRQNMLSCGFIHPKYADSSPENHFQDFSATDQDLSNEPNIFLFVRPRKSAAKGIACIAFSLVDGSGCVVQHLSCARPSPLAYQEAFSNHDFESMTFTQEYQRSPTKSPGPMALLQFKVWESGRVDLAEVQRHLLDSARHALWDLTTEYHLLTAPILPDLMPLTQSSPLPTPASEPTTPKKESRGHAVRSVSLLETCAPQHLPAEDRTRSVSVSGIPPHVSLPRARFGSKWFIMKTDMIFEDVD</sequence>
<feature type="compositionally biased region" description="Low complexity" evidence="1">
    <location>
        <begin position="1156"/>
        <end position="1184"/>
    </location>
</feature>
<feature type="compositionally biased region" description="Low complexity" evidence="1">
    <location>
        <begin position="1356"/>
        <end position="1366"/>
    </location>
</feature>
<feature type="region of interest" description="Disordered" evidence="1">
    <location>
        <begin position="1116"/>
        <end position="1489"/>
    </location>
</feature>
<feature type="compositionally biased region" description="Low complexity" evidence="1">
    <location>
        <begin position="487"/>
        <end position="496"/>
    </location>
</feature>
<feature type="compositionally biased region" description="Basic and acidic residues" evidence="1">
    <location>
        <begin position="252"/>
        <end position="266"/>
    </location>
</feature>
<feature type="compositionally biased region" description="Low complexity" evidence="1">
    <location>
        <begin position="1116"/>
        <end position="1130"/>
    </location>
</feature>
<feature type="region of interest" description="Disordered" evidence="1">
    <location>
        <begin position="2163"/>
        <end position="2188"/>
    </location>
</feature>
<accession>A0AAE1KCA3</accession>
<feature type="compositionally biased region" description="Polar residues" evidence="1">
    <location>
        <begin position="643"/>
        <end position="654"/>
    </location>
</feature>
<feature type="compositionally biased region" description="Basic and acidic residues" evidence="1">
    <location>
        <begin position="1390"/>
        <end position="1401"/>
    </location>
</feature>
<dbReference type="PANTHER" id="PTHR14918:SF3">
    <property type="entry name" value="KICSTOR COMPLEX PROTEIN SZT2"/>
    <property type="match status" value="1"/>
</dbReference>
<evidence type="ECO:0008006" key="4">
    <source>
        <dbReference type="Google" id="ProtNLM"/>
    </source>
</evidence>
<feature type="compositionally biased region" description="Acidic residues" evidence="1">
    <location>
        <begin position="1646"/>
        <end position="1657"/>
    </location>
</feature>
<organism evidence="2 3">
    <name type="scientific">Petrolisthes cinctipes</name>
    <name type="common">Flat porcelain crab</name>
    <dbReference type="NCBI Taxonomy" id="88211"/>
    <lineage>
        <taxon>Eukaryota</taxon>
        <taxon>Metazoa</taxon>
        <taxon>Ecdysozoa</taxon>
        <taxon>Arthropoda</taxon>
        <taxon>Crustacea</taxon>
        <taxon>Multicrustacea</taxon>
        <taxon>Malacostraca</taxon>
        <taxon>Eumalacostraca</taxon>
        <taxon>Eucarida</taxon>
        <taxon>Decapoda</taxon>
        <taxon>Pleocyemata</taxon>
        <taxon>Anomura</taxon>
        <taxon>Galatheoidea</taxon>
        <taxon>Porcellanidae</taxon>
        <taxon>Petrolisthes</taxon>
    </lineage>
</organism>
<feature type="compositionally biased region" description="Basic and acidic residues" evidence="1">
    <location>
        <begin position="542"/>
        <end position="555"/>
    </location>
</feature>
<gene>
    <name evidence="2" type="ORF">Pcinc_023383</name>
</gene>
<feature type="compositionally biased region" description="Basic and acidic residues" evidence="1">
    <location>
        <begin position="306"/>
        <end position="316"/>
    </location>
</feature>
<protein>
    <recommendedName>
        <fullName evidence="4">Protein SZT2</fullName>
    </recommendedName>
</protein>
<feature type="compositionally biased region" description="Acidic residues" evidence="1">
    <location>
        <begin position="1279"/>
        <end position="1305"/>
    </location>
</feature>
<dbReference type="GO" id="GO:0005777">
    <property type="term" value="C:peroxisome"/>
    <property type="evidence" value="ECO:0007669"/>
    <property type="project" value="InterPro"/>
</dbReference>
<feature type="region of interest" description="Disordered" evidence="1">
    <location>
        <begin position="529"/>
        <end position="565"/>
    </location>
</feature>
<evidence type="ECO:0000313" key="2">
    <source>
        <dbReference type="EMBL" id="KAK3871476.1"/>
    </source>
</evidence>
<feature type="region of interest" description="Disordered" evidence="1">
    <location>
        <begin position="474"/>
        <end position="509"/>
    </location>
</feature>
<reference evidence="2" key="1">
    <citation type="submission" date="2023-10" db="EMBL/GenBank/DDBJ databases">
        <title>Genome assemblies of two species of porcelain crab, Petrolisthes cinctipes and Petrolisthes manimaculis (Anomura: Porcellanidae).</title>
        <authorList>
            <person name="Angst P."/>
        </authorList>
    </citation>
    <scope>NUCLEOTIDE SEQUENCE</scope>
    <source>
        <strain evidence="2">PB745_01</strain>
        <tissue evidence="2">Gill</tissue>
    </source>
</reference>
<feature type="region of interest" description="Disordered" evidence="1">
    <location>
        <begin position="210"/>
        <end position="328"/>
    </location>
</feature>
<feature type="compositionally biased region" description="Basic and acidic residues" evidence="1">
    <location>
        <begin position="1441"/>
        <end position="1461"/>
    </location>
</feature>
<proteinExistence type="predicted"/>
<feature type="region of interest" description="Disordered" evidence="1">
    <location>
        <begin position="1633"/>
        <end position="1657"/>
    </location>
</feature>
<feature type="compositionally biased region" description="Polar residues" evidence="1">
    <location>
        <begin position="1141"/>
        <end position="1155"/>
    </location>
</feature>
<feature type="compositionally biased region" description="Basic and acidic residues" evidence="1">
    <location>
        <begin position="278"/>
        <end position="292"/>
    </location>
</feature>
<feature type="compositionally biased region" description="Polar residues" evidence="1">
    <location>
        <begin position="1633"/>
        <end position="1645"/>
    </location>
</feature>
<feature type="compositionally biased region" description="Basic and acidic residues" evidence="1">
    <location>
        <begin position="1332"/>
        <end position="1353"/>
    </location>
</feature>
<feature type="compositionally biased region" description="Basic and acidic residues" evidence="1">
    <location>
        <begin position="1421"/>
        <end position="1430"/>
    </location>
</feature>
<evidence type="ECO:0000256" key="1">
    <source>
        <dbReference type="SAM" id="MobiDB-lite"/>
    </source>
</evidence>
<feature type="compositionally biased region" description="Polar residues" evidence="1">
    <location>
        <begin position="921"/>
        <end position="931"/>
    </location>
</feature>
<feature type="compositionally biased region" description="Acidic residues" evidence="1">
    <location>
        <begin position="760"/>
        <end position="790"/>
    </location>
</feature>
<dbReference type="Proteomes" id="UP001286313">
    <property type="component" value="Unassembled WGS sequence"/>
</dbReference>
<feature type="compositionally biased region" description="Low complexity" evidence="1">
    <location>
        <begin position="625"/>
        <end position="635"/>
    </location>
</feature>
<feature type="compositionally biased region" description="Basic and acidic residues" evidence="1">
    <location>
        <begin position="1874"/>
        <end position="1884"/>
    </location>
</feature>
<evidence type="ECO:0000313" key="3">
    <source>
        <dbReference type="Proteomes" id="UP001286313"/>
    </source>
</evidence>
<feature type="region of interest" description="Disordered" evidence="1">
    <location>
        <begin position="1587"/>
        <end position="1616"/>
    </location>
</feature>
<feature type="region of interest" description="Disordered" evidence="1">
    <location>
        <begin position="754"/>
        <end position="794"/>
    </location>
</feature>
<feature type="compositionally biased region" description="Low complexity" evidence="1">
    <location>
        <begin position="1217"/>
        <end position="1232"/>
    </location>
</feature>
<dbReference type="PANTHER" id="PTHR14918">
    <property type="entry name" value="KICSTOR COMPLEX PROTEIN SZT2"/>
    <property type="match status" value="1"/>
</dbReference>
<keyword evidence="3" id="KW-1185">Reference proteome</keyword>
<name>A0AAE1KCA3_PETCI</name>
<feature type="region of interest" description="Disordered" evidence="1">
    <location>
        <begin position="1849"/>
        <end position="1884"/>
    </location>
</feature>
<dbReference type="EMBL" id="JAWQEG010002508">
    <property type="protein sequence ID" value="KAK3871476.1"/>
    <property type="molecule type" value="Genomic_DNA"/>
</dbReference>
<feature type="region of interest" description="Disordered" evidence="1">
    <location>
        <begin position="72"/>
        <end position="91"/>
    </location>
</feature>
<comment type="caution">
    <text evidence="2">The sequence shown here is derived from an EMBL/GenBank/DDBJ whole genome shotgun (WGS) entry which is preliminary data.</text>
</comment>
<feature type="region of interest" description="Disordered" evidence="1">
    <location>
        <begin position="921"/>
        <end position="940"/>
    </location>
</feature>